<name>A0A564Y6Q0_HYMDI</name>
<gene>
    <name evidence="1" type="ORF">WMSIL1_LOCUS3412</name>
</gene>
<proteinExistence type="predicted"/>
<reference evidence="1 2" key="1">
    <citation type="submission" date="2019-07" db="EMBL/GenBank/DDBJ databases">
        <authorList>
            <person name="Jastrzebski P J."/>
            <person name="Paukszto L."/>
            <person name="Jastrzebski P J."/>
        </authorList>
    </citation>
    <scope>NUCLEOTIDE SEQUENCE [LARGE SCALE GENOMIC DNA]</scope>
    <source>
        <strain evidence="1 2">WMS-il1</strain>
    </source>
</reference>
<organism evidence="1 2">
    <name type="scientific">Hymenolepis diminuta</name>
    <name type="common">Rat tapeworm</name>
    <dbReference type="NCBI Taxonomy" id="6216"/>
    <lineage>
        <taxon>Eukaryota</taxon>
        <taxon>Metazoa</taxon>
        <taxon>Spiralia</taxon>
        <taxon>Lophotrochozoa</taxon>
        <taxon>Platyhelminthes</taxon>
        <taxon>Cestoda</taxon>
        <taxon>Eucestoda</taxon>
        <taxon>Cyclophyllidea</taxon>
        <taxon>Hymenolepididae</taxon>
        <taxon>Hymenolepis</taxon>
    </lineage>
</organism>
<keyword evidence="2" id="KW-1185">Reference proteome</keyword>
<evidence type="ECO:0000313" key="1">
    <source>
        <dbReference type="EMBL" id="VUZ42975.1"/>
    </source>
</evidence>
<dbReference type="Proteomes" id="UP000321570">
    <property type="component" value="Unassembled WGS sequence"/>
</dbReference>
<dbReference type="EMBL" id="CABIJS010000110">
    <property type="protein sequence ID" value="VUZ42975.1"/>
    <property type="molecule type" value="Genomic_DNA"/>
</dbReference>
<protein>
    <submittedName>
        <fullName evidence="1">Uncharacterized protein</fullName>
    </submittedName>
</protein>
<sequence>MKLEHAKSRNPQLTDRMKIVRCRSLTQQTYPNRLNNKPRCRFYGSFHFMKIVLFINISARTAIRTGARRDSARAVKDNRM</sequence>
<evidence type="ECO:0000313" key="2">
    <source>
        <dbReference type="Proteomes" id="UP000321570"/>
    </source>
</evidence>
<accession>A0A564Y6Q0</accession>
<dbReference type="AlphaFoldDB" id="A0A564Y6Q0"/>